<feature type="signal peptide" evidence="1">
    <location>
        <begin position="1"/>
        <end position="19"/>
    </location>
</feature>
<reference evidence="2 3" key="1">
    <citation type="submission" date="2019-07" db="EMBL/GenBank/DDBJ databases">
        <title>Finished genome of Venturia effusa.</title>
        <authorList>
            <person name="Young C.A."/>
            <person name="Cox M.P."/>
            <person name="Ganley A.R.D."/>
            <person name="David W.J."/>
        </authorList>
    </citation>
    <scope>NUCLEOTIDE SEQUENCE [LARGE SCALE GENOMIC DNA]</scope>
    <source>
        <strain evidence="3">albino</strain>
    </source>
</reference>
<evidence type="ECO:0000313" key="3">
    <source>
        <dbReference type="Proteomes" id="UP000316270"/>
    </source>
</evidence>
<name>A0A517LLV0_9PEZI</name>
<dbReference type="AlphaFoldDB" id="A0A517LLV0"/>
<organism evidence="2 3">
    <name type="scientific">Venturia effusa</name>
    <dbReference type="NCBI Taxonomy" id="50376"/>
    <lineage>
        <taxon>Eukaryota</taxon>
        <taxon>Fungi</taxon>
        <taxon>Dikarya</taxon>
        <taxon>Ascomycota</taxon>
        <taxon>Pezizomycotina</taxon>
        <taxon>Dothideomycetes</taxon>
        <taxon>Pleosporomycetidae</taxon>
        <taxon>Venturiales</taxon>
        <taxon>Venturiaceae</taxon>
        <taxon>Venturia</taxon>
    </lineage>
</organism>
<evidence type="ECO:0000313" key="2">
    <source>
        <dbReference type="EMBL" id="QDS76629.1"/>
    </source>
</evidence>
<gene>
    <name evidence="2" type="ORF">FKW77_007916</name>
</gene>
<feature type="chain" id="PRO_5022121717" description="Secreted protein" evidence="1">
    <location>
        <begin position="20"/>
        <end position="154"/>
    </location>
</feature>
<proteinExistence type="predicted"/>
<keyword evidence="3" id="KW-1185">Reference proteome</keyword>
<protein>
    <recommendedName>
        <fullName evidence="4">Secreted protein</fullName>
    </recommendedName>
</protein>
<keyword evidence="1" id="KW-0732">Signal</keyword>
<dbReference type="Proteomes" id="UP000316270">
    <property type="component" value="Chromosome 15"/>
</dbReference>
<evidence type="ECO:0008006" key="4">
    <source>
        <dbReference type="Google" id="ProtNLM"/>
    </source>
</evidence>
<sequence length="154" mass="17313">MYFSSHLLAMLFAVAPASGAYFHCQHFKTTYQVPCVKGGTRDPNNPGFCPSTEVTPYEKPFADNAAQFKIWANKNSVNCGGTCGPIYRADYGVFGYTWQMDCQAERLYKYPYLRYGIPACVEGLVRSEETKLCNMQCTNTACDPNFKFDVCPRS</sequence>
<dbReference type="EMBL" id="CP042199">
    <property type="protein sequence ID" value="QDS76629.1"/>
    <property type="molecule type" value="Genomic_DNA"/>
</dbReference>
<evidence type="ECO:0000256" key="1">
    <source>
        <dbReference type="SAM" id="SignalP"/>
    </source>
</evidence>
<accession>A0A517LLV0</accession>